<name>A0A9D3UEK8_9ROSI</name>
<proteinExistence type="predicted"/>
<sequence>MAKVVTPNKGEITRAIFVAAFQHHKASPAMQIPTATSLNSHESWEELDQPTTSSDSAKEEATRKEKDAEDELEKFIFKDPGEEG</sequence>
<accession>A0A9D3UEK8</accession>
<evidence type="ECO:0000256" key="1">
    <source>
        <dbReference type="SAM" id="MobiDB-lite"/>
    </source>
</evidence>
<dbReference type="EMBL" id="JAIQCV010000012">
    <property type="protein sequence ID" value="KAH1039022.1"/>
    <property type="molecule type" value="Genomic_DNA"/>
</dbReference>
<reference evidence="2 3" key="1">
    <citation type="journal article" date="2021" name="Plant Biotechnol. J.">
        <title>Multi-omics assisted identification of the key and species-specific regulatory components of drought-tolerant mechanisms in Gossypium stocksii.</title>
        <authorList>
            <person name="Yu D."/>
            <person name="Ke L."/>
            <person name="Zhang D."/>
            <person name="Wu Y."/>
            <person name="Sun Y."/>
            <person name="Mei J."/>
            <person name="Sun J."/>
            <person name="Sun Y."/>
        </authorList>
    </citation>
    <scope>NUCLEOTIDE SEQUENCE [LARGE SCALE GENOMIC DNA]</scope>
    <source>
        <strain evidence="3">cv. E1</strain>
        <tissue evidence="2">Leaf</tissue>
    </source>
</reference>
<dbReference type="Proteomes" id="UP000828251">
    <property type="component" value="Unassembled WGS sequence"/>
</dbReference>
<evidence type="ECO:0000313" key="2">
    <source>
        <dbReference type="EMBL" id="KAH1039022.1"/>
    </source>
</evidence>
<gene>
    <name evidence="2" type="ORF">J1N35_040765</name>
</gene>
<protein>
    <submittedName>
        <fullName evidence="2">Uncharacterized protein</fullName>
    </submittedName>
</protein>
<feature type="region of interest" description="Disordered" evidence="1">
    <location>
        <begin position="25"/>
        <end position="84"/>
    </location>
</feature>
<comment type="caution">
    <text evidence="2">The sequence shown here is derived from an EMBL/GenBank/DDBJ whole genome shotgun (WGS) entry which is preliminary data.</text>
</comment>
<dbReference type="AlphaFoldDB" id="A0A9D3UEK8"/>
<feature type="compositionally biased region" description="Basic and acidic residues" evidence="1">
    <location>
        <begin position="56"/>
        <end position="84"/>
    </location>
</feature>
<evidence type="ECO:0000313" key="3">
    <source>
        <dbReference type="Proteomes" id="UP000828251"/>
    </source>
</evidence>
<organism evidence="2 3">
    <name type="scientific">Gossypium stocksii</name>
    <dbReference type="NCBI Taxonomy" id="47602"/>
    <lineage>
        <taxon>Eukaryota</taxon>
        <taxon>Viridiplantae</taxon>
        <taxon>Streptophyta</taxon>
        <taxon>Embryophyta</taxon>
        <taxon>Tracheophyta</taxon>
        <taxon>Spermatophyta</taxon>
        <taxon>Magnoliopsida</taxon>
        <taxon>eudicotyledons</taxon>
        <taxon>Gunneridae</taxon>
        <taxon>Pentapetalae</taxon>
        <taxon>rosids</taxon>
        <taxon>malvids</taxon>
        <taxon>Malvales</taxon>
        <taxon>Malvaceae</taxon>
        <taxon>Malvoideae</taxon>
        <taxon>Gossypium</taxon>
    </lineage>
</organism>
<keyword evidence="3" id="KW-1185">Reference proteome</keyword>